<keyword evidence="6" id="KW-1185">Reference proteome</keyword>
<dbReference type="EMBL" id="BPQH01000014">
    <property type="protein sequence ID" value="GJD51534.1"/>
    <property type="molecule type" value="Genomic_DNA"/>
</dbReference>
<accession>A0ABQ4R2Z9</accession>
<name>A0ABQ4R2Z9_9HYPH</name>
<dbReference type="Gene3D" id="3.40.309.10">
    <property type="entry name" value="Aldehyde Dehydrogenase, Chain A, domain 2"/>
    <property type="match status" value="1"/>
</dbReference>
<dbReference type="InterPro" id="IPR016163">
    <property type="entry name" value="Ald_DH_C"/>
</dbReference>
<dbReference type="InterPro" id="IPR016162">
    <property type="entry name" value="Ald_DH_N"/>
</dbReference>
<reference evidence="5" key="2">
    <citation type="submission" date="2021-08" db="EMBL/GenBank/DDBJ databases">
        <authorList>
            <person name="Tani A."/>
            <person name="Ola A."/>
            <person name="Ogura Y."/>
            <person name="Katsura K."/>
            <person name="Hayashi T."/>
        </authorList>
    </citation>
    <scope>NUCLEOTIDE SEQUENCE</scope>
    <source>
        <strain evidence="5">KCTC 52305</strain>
    </source>
</reference>
<dbReference type="Pfam" id="PF00171">
    <property type="entry name" value="Aldedh"/>
    <property type="match status" value="1"/>
</dbReference>
<organism evidence="5 6">
    <name type="scientific">Methylobacterium crusticola</name>
    <dbReference type="NCBI Taxonomy" id="1697972"/>
    <lineage>
        <taxon>Bacteria</taxon>
        <taxon>Pseudomonadati</taxon>
        <taxon>Pseudomonadota</taxon>
        <taxon>Alphaproteobacteria</taxon>
        <taxon>Hyphomicrobiales</taxon>
        <taxon>Methylobacteriaceae</taxon>
        <taxon>Methylobacterium</taxon>
    </lineage>
</organism>
<evidence type="ECO:0000259" key="4">
    <source>
        <dbReference type="Pfam" id="PF00171"/>
    </source>
</evidence>
<keyword evidence="1 3" id="KW-0560">Oxidoreductase</keyword>
<comment type="similarity">
    <text evidence="3">Belongs to the aldehyde dehydrogenase family.</text>
</comment>
<evidence type="ECO:0000313" key="6">
    <source>
        <dbReference type="Proteomes" id="UP001055167"/>
    </source>
</evidence>
<dbReference type="Gene3D" id="3.40.605.10">
    <property type="entry name" value="Aldehyde Dehydrogenase, Chain A, domain 1"/>
    <property type="match status" value="1"/>
</dbReference>
<dbReference type="InterPro" id="IPR016161">
    <property type="entry name" value="Ald_DH/histidinol_DH"/>
</dbReference>
<evidence type="ECO:0000256" key="1">
    <source>
        <dbReference type="ARBA" id="ARBA00023002"/>
    </source>
</evidence>
<evidence type="ECO:0000313" key="5">
    <source>
        <dbReference type="EMBL" id="GJD51534.1"/>
    </source>
</evidence>
<protein>
    <submittedName>
        <fullName evidence="5">Hydroxyisobutyraldehyde dehydrogenase</fullName>
    </submittedName>
</protein>
<dbReference type="Proteomes" id="UP001055167">
    <property type="component" value="Unassembled WGS sequence"/>
</dbReference>
<dbReference type="SUPFAM" id="SSF53720">
    <property type="entry name" value="ALDH-like"/>
    <property type="match status" value="1"/>
</dbReference>
<evidence type="ECO:0000256" key="3">
    <source>
        <dbReference type="RuleBase" id="RU003345"/>
    </source>
</evidence>
<proteinExistence type="inferred from homology"/>
<sequence length="484" mass="50827">MTIHQTFTTHQNFIGGEWRGTAESLAVLNPSDGQEMARIARGGAAEIDAAVAAGQAALDGAWGRLDAVSRGRLLLRLADLIRRDAETLARMESEDVGKPLTLARNDAQVCARYFEYYGGAADKVHGDTIPFQDGFTVMTVWEPHGVVGVIVPWNYPLQMTGRSVAPALAMGNAVVLKPAEDTSLTALHLARLAQEAGFPPGSLNVVTGLGEEAGAALAAHAGIAHVSFTGSPEVGTLIQAAAARNTIPVTLELGGKSPQVVFADADLDDAAATIVRGITQNAGQTCSAGSRVLVEAPVYDSFTADLARRFEALKVGAGSQDLDLGPVVNAQQKRRIEGYLALAGRDGPRILAQGALGTNLPEAGYYVRPTLIGDVGPDHRLAQEEIFGPVLVAIRVRDEAEALRIANNTQYGLVAGVWTRDIGKAMRLARGIRSGQVFINNYGAGGGVELPFGGVKRSGHGREKGFEALYGFGALKTIAIKHGA</sequence>
<dbReference type="PANTHER" id="PTHR11699">
    <property type="entry name" value="ALDEHYDE DEHYDROGENASE-RELATED"/>
    <property type="match status" value="1"/>
</dbReference>
<dbReference type="PROSITE" id="PS00687">
    <property type="entry name" value="ALDEHYDE_DEHYDR_GLU"/>
    <property type="match status" value="1"/>
</dbReference>
<dbReference type="RefSeq" id="WP_128563499.1">
    <property type="nucleotide sequence ID" value="NZ_BPQH01000014.1"/>
</dbReference>
<gene>
    <name evidence="5" type="primary">mpdC</name>
    <name evidence="5" type="ORF">OPKNFCMD_4289</name>
</gene>
<feature type="domain" description="Aldehyde dehydrogenase" evidence="4">
    <location>
        <begin position="22"/>
        <end position="477"/>
    </location>
</feature>
<evidence type="ECO:0000256" key="2">
    <source>
        <dbReference type="PROSITE-ProRule" id="PRU10007"/>
    </source>
</evidence>
<reference evidence="5" key="1">
    <citation type="journal article" date="2021" name="Front. Microbiol.">
        <title>Comprehensive Comparative Genomics and Phenotyping of Methylobacterium Species.</title>
        <authorList>
            <person name="Alessa O."/>
            <person name="Ogura Y."/>
            <person name="Fujitani Y."/>
            <person name="Takami H."/>
            <person name="Hayashi T."/>
            <person name="Sahin N."/>
            <person name="Tani A."/>
        </authorList>
    </citation>
    <scope>NUCLEOTIDE SEQUENCE</scope>
    <source>
        <strain evidence="5">KCTC 52305</strain>
    </source>
</reference>
<dbReference type="InterPro" id="IPR029510">
    <property type="entry name" value="Ald_DH_CS_GLU"/>
</dbReference>
<dbReference type="InterPro" id="IPR015590">
    <property type="entry name" value="Aldehyde_DH_dom"/>
</dbReference>
<feature type="active site" evidence="2">
    <location>
        <position position="252"/>
    </location>
</feature>
<comment type="caution">
    <text evidence="5">The sequence shown here is derived from an EMBL/GenBank/DDBJ whole genome shotgun (WGS) entry which is preliminary data.</text>
</comment>